<proteinExistence type="predicted"/>
<reference evidence="1 2" key="1">
    <citation type="submission" date="2019-01" db="EMBL/GenBank/DDBJ databases">
        <title>Novel species of Cellulomonas.</title>
        <authorList>
            <person name="Liu Q."/>
            <person name="Xin Y.-H."/>
        </authorList>
    </citation>
    <scope>NUCLEOTIDE SEQUENCE [LARGE SCALE GENOMIC DNA]</scope>
    <source>
        <strain evidence="1 2">HLT2-17</strain>
    </source>
</reference>
<dbReference type="RefSeq" id="WP_130101130.1">
    <property type="nucleotide sequence ID" value="NZ_SDWW01000004.1"/>
</dbReference>
<dbReference type="AlphaFoldDB" id="A0A4Q5N3C1"/>
<dbReference type="EMBL" id="SDWW01000004">
    <property type="protein sequence ID" value="RYV52636.1"/>
    <property type="molecule type" value="Genomic_DNA"/>
</dbReference>
<evidence type="ECO:0000313" key="2">
    <source>
        <dbReference type="Proteomes" id="UP000293764"/>
    </source>
</evidence>
<name>A0A4Q5N3C1_9MICO</name>
<dbReference type="Proteomes" id="UP000293764">
    <property type="component" value="Unassembled WGS sequence"/>
</dbReference>
<comment type="caution">
    <text evidence="1">The sequence shown here is derived from an EMBL/GenBank/DDBJ whole genome shotgun (WGS) entry which is preliminary data.</text>
</comment>
<accession>A0A4Q5N3C1</accession>
<protein>
    <submittedName>
        <fullName evidence="1">Uncharacterized protein</fullName>
    </submittedName>
</protein>
<keyword evidence="2" id="KW-1185">Reference proteome</keyword>
<sequence length="92" mass="9581">MPDSVHANRAIGKGQPPGPVAIRAARDTVYWSPSASGPLRVARSQGRRIRTCGSIASSSLNACTTELAVVQATVARLVAGELRSATYPGHRA</sequence>
<organism evidence="1 2">
    <name type="scientific">Pengzhenrongella frigida</name>
    <dbReference type="NCBI Taxonomy" id="1259133"/>
    <lineage>
        <taxon>Bacteria</taxon>
        <taxon>Bacillati</taxon>
        <taxon>Actinomycetota</taxon>
        <taxon>Actinomycetes</taxon>
        <taxon>Micrococcales</taxon>
        <taxon>Pengzhenrongella</taxon>
    </lineage>
</organism>
<evidence type="ECO:0000313" key="1">
    <source>
        <dbReference type="EMBL" id="RYV52636.1"/>
    </source>
</evidence>
<gene>
    <name evidence="1" type="ORF">EUA98_02780</name>
</gene>